<comment type="caution">
    <text evidence="1">The sequence shown here is derived from an EMBL/GenBank/DDBJ whole genome shotgun (WGS) entry which is preliminary data.</text>
</comment>
<dbReference type="EMBL" id="JABEPP010000001">
    <property type="protein sequence ID" value="NNM71710.1"/>
    <property type="molecule type" value="Genomic_DNA"/>
</dbReference>
<evidence type="ECO:0000313" key="2">
    <source>
        <dbReference type="Proteomes" id="UP000564885"/>
    </source>
</evidence>
<dbReference type="Gene3D" id="3.60.20.10">
    <property type="entry name" value="Glutamine Phosphoribosylpyrophosphate, subunit 1, domain 1"/>
    <property type="match status" value="1"/>
</dbReference>
<dbReference type="PANTHER" id="PTHR39328">
    <property type="entry name" value="BLL2871 PROTEIN"/>
    <property type="match status" value="1"/>
</dbReference>
<dbReference type="AlphaFoldDB" id="A0A849I6J3"/>
<sequence>MTWSIVARDPERGQIGIAVATCAFAVGSRVPFVETGVGAVATQAMANPLYGPRGLALLKAGAAPEEAIRELTTADEGRADRQLHLMAADGRNAAYTGAACVPWCGHEVREGFSVAGNMLAGPEVVAETISAFERSAGRPLFERLLLALLAGEAAGGDRRGRQSAAMLIHDAEEYALVDIRVDDHPDPLAELARLLEVWKGRPRVYREALPSRARPSGIVGRDAIEQFIAERLAAEDRAGPGPAVA</sequence>
<dbReference type="InterPro" id="IPR010430">
    <property type="entry name" value="DUF1028"/>
</dbReference>
<evidence type="ECO:0000313" key="1">
    <source>
        <dbReference type="EMBL" id="NNM71710.1"/>
    </source>
</evidence>
<reference evidence="1 2" key="1">
    <citation type="submission" date="2020-04" db="EMBL/GenBank/DDBJ databases">
        <title>Enterovirga sp. isolate from soil.</title>
        <authorList>
            <person name="Chea S."/>
            <person name="Kim D.-U."/>
        </authorList>
    </citation>
    <scope>NUCLEOTIDE SEQUENCE [LARGE SCALE GENOMIC DNA]</scope>
    <source>
        <strain evidence="1 2">DB1703</strain>
    </source>
</reference>
<keyword evidence="2" id="KW-1185">Reference proteome</keyword>
<dbReference type="RefSeq" id="WP_171217138.1">
    <property type="nucleotide sequence ID" value="NZ_JABEPP010000001.1"/>
</dbReference>
<protein>
    <submittedName>
        <fullName evidence="1">DUF1028 domain-containing protein</fullName>
    </submittedName>
</protein>
<proteinExistence type="predicted"/>
<gene>
    <name evidence="1" type="ORF">HJG44_04760</name>
</gene>
<name>A0A849I6J3_9HYPH</name>
<dbReference type="Pfam" id="PF06267">
    <property type="entry name" value="DUF1028"/>
    <property type="match status" value="1"/>
</dbReference>
<dbReference type="Proteomes" id="UP000564885">
    <property type="component" value="Unassembled WGS sequence"/>
</dbReference>
<accession>A0A849I6J3</accession>
<dbReference type="SUPFAM" id="SSF56235">
    <property type="entry name" value="N-terminal nucleophile aminohydrolases (Ntn hydrolases)"/>
    <property type="match status" value="1"/>
</dbReference>
<organism evidence="1 2">
    <name type="scientific">Enterovirga aerilata</name>
    <dbReference type="NCBI Taxonomy" id="2730920"/>
    <lineage>
        <taxon>Bacteria</taxon>
        <taxon>Pseudomonadati</taxon>
        <taxon>Pseudomonadota</taxon>
        <taxon>Alphaproteobacteria</taxon>
        <taxon>Hyphomicrobiales</taxon>
        <taxon>Methylobacteriaceae</taxon>
        <taxon>Enterovirga</taxon>
    </lineage>
</organism>
<dbReference type="PANTHER" id="PTHR39328:SF1">
    <property type="entry name" value="BLL2871 PROTEIN"/>
    <property type="match status" value="1"/>
</dbReference>
<dbReference type="InterPro" id="IPR029055">
    <property type="entry name" value="Ntn_hydrolases_N"/>
</dbReference>